<reference evidence="1" key="1">
    <citation type="submission" date="2020-05" db="EMBL/GenBank/DDBJ databases">
        <title>Mycena genomes resolve the evolution of fungal bioluminescence.</title>
        <authorList>
            <person name="Tsai I.J."/>
        </authorList>
    </citation>
    <scope>NUCLEOTIDE SEQUENCE</scope>
    <source>
        <strain evidence="1">CCC161011</strain>
    </source>
</reference>
<gene>
    <name evidence="1" type="ORF">MVEN_01077900</name>
</gene>
<evidence type="ECO:0000313" key="1">
    <source>
        <dbReference type="EMBL" id="KAF7353918.1"/>
    </source>
</evidence>
<dbReference type="OrthoDB" id="2850489at2759"/>
<dbReference type="AlphaFoldDB" id="A0A8H6Y611"/>
<organism evidence="1 2">
    <name type="scientific">Mycena venus</name>
    <dbReference type="NCBI Taxonomy" id="2733690"/>
    <lineage>
        <taxon>Eukaryota</taxon>
        <taxon>Fungi</taxon>
        <taxon>Dikarya</taxon>
        <taxon>Basidiomycota</taxon>
        <taxon>Agaricomycotina</taxon>
        <taxon>Agaricomycetes</taxon>
        <taxon>Agaricomycetidae</taxon>
        <taxon>Agaricales</taxon>
        <taxon>Marasmiineae</taxon>
        <taxon>Mycenaceae</taxon>
        <taxon>Mycena</taxon>
    </lineage>
</organism>
<dbReference type="SUPFAM" id="SSF52047">
    <property type="entry name" value="RNI-like"/>
    <property type="match status" value="1"/>
</dbReference>
<protein>
    <recommendedName>
        <fullName evidence="3">F-box domain-containing protein</fullName>
    </recommendedName>
</protein>
<keyword evidence="2" id="KW-1185">Reference proteome</keyword>
<proteinExistence type="predicted"/>
<evidence type="ECO:0000313" key="2">
    <source>
        <dbReference type="Proteomes" id="UP000620124"/>
    </source>
</evidence>
<evidence type="ECO:0008006" key="3">
    <source>
        <dbReference type="Google" id="ProtNLM"/>
    </source>
</evidence>
<sequence length="443" mass="49557">MNLASAAAAIPYLEIVPAELWIACWSLCSNPELQSVSMVCKLFRSICLPLLLRDQSLDVAASGSVAYGDWEQRGRQLQQLADRLDRLVEYAPSVRSWKVNIGLAGREGESHPDIQSWHFFDEMYERVLTTFPTTLVLYTLASLMLLEDLILRNCDISPFHGDSRWPPPESLRTLNLHGVGPIFRSIILGFGTGNLVQLVDLSLKELHDFPIFLGFLKRCPQLESLKITALTRTSFLSLNSADPDSVSPEWIPLLRRIAAPSVAFIRMLTPNRPVSDVTVLGPQSESPVYLSAEELMLFLMDIASTSAPLQTLVLPGADPTLACLIFITKRFPYLRELSMVIQETGEPPVERRRVAADRLAWIHDGDDSSLHLSEPFPLFRRNKLPDITSASNIHNILRWVFGGDISLSPQLEVLRLKADVDVREAFSERQHRQIAAAVLSNAN</sequence>
<name>A0A8H6Y611_9AGAR</name>
<dbReference type="EMBL" id="JACAZI010000008">
    <property type="protein sequence ID" value="KAF7353918.1"/>
    <property type="molecule type" value="Genomic_DNA"/>
</dbReference>
<comment type="caution">
    <text evidence="1">The sequence shown here is derived from an EMBL/GenBank/DDBJ whole genome shotgun (WGS) entry which is preliminary data.</text>
</comment>
<accession>A0A8H6Y611</accession>
<dbReference type="Proteomes" id="UP000620124">
    <property type="component" value="Unassembled WGS sequence"/>
</dbReference>